<dbReference type="PANTHER" id="PTHR12137:SF54">
    <property type="entry name" value="CARBOHYDRATE SULFOTRANSFERASE"/>
    <property type="match status" value="1"/>
</dbReference>
<evidence type="ECO:0000256" key="2">
    <source>
        <dbReference type="ARBA" id="ARBA00022679"/>
    </source>
</evidence>
<keyword evidence="8" id="KW-0175">Coiled coil</keyword>
<reference evidence="9 10" key="1">
    <citation type="journal article" date="2009" name="J. Bacteriol.">
        <title>Genome sequence of the emerging pathogen Helicobacter canadensis.</title>
        <authorList>
            <person name="Loman N.J."/>
            <person name="Snyder L.A."/>
            <person name="Linton J.D."/>
            <person name="Langdon R."/>
            <person name="Lawson A.J."/>
            <person name="Weinstock G.M."/>
            <person name="Wren B.W."/>
            <person name="Pallen M.J."/>
        </authorList>
    </citation>
    <scope>NUCLEOTIDE SEQUENCE [LARGE SCALE GENOMIC DNA]</scope>
    <source>
        <strain evidence="9 10">MIT 98-5491</strain>
    </source>
</reference>
<dbReference type="STRING" id="537970.HCAN_1332"/>
<proteinExistence type="predicted"/>
<dbReference type="InterPro" id="IPR005331">
    <property type="entry name" value="Sulfotransferase"/>
</dbReference>
<dbReference type="OrthoDB" id="5329971at2"/>
<evidence type="ECO:0000256" key="5">
    <source>
        <dbReference type="ARBA" id="ARBA00023034"/>
    </source>
</evidence>
<keyword evidence="2" id="KW-0808">Transferase</keyword>
<dbReference type="PANTHER" id="PTHR12137">
    <property type="entry name" value="CARBOHYDRATE SULFOTRANSFERASE"/>
    <property type="match status" value="1"/>
</dbReference>
<keyword evidence="5" id="KW-0333">Golgi apparatus</keyword>
<dbReference type="GO" id="GO:0008146">
    <property type="term" value="F:sulfotransferase activity"/>
    <property type="evidence" value="ECO:0007669"/>
    <property type="project" value="InterPro"/>
</dbReference>
<dbReference type="EMBL" id="CM000776">
    <property type="protein sequence ID" value="EES90040.1"/>
    <property type="molecule type" value="Genomic_DNA"/>
</dbReference>
<evidence type="ECO:0000256" key="8">
    <source>
        <dbReference type="SAM" id="Coils"/>
    </source>
</evidence>
<evidence type="ECO:0000313" key="10">
    <source>
        <dbReference type="Proteomes" id="UP000007032"/>
    </source>
</evidence>
<keyword evidence="10" id="KW-1185">Reference proteome</keyword>
<evidence type="ECO:0000256" key="3">
    <source>
        <dbReference type="ARBA" id="ARBA00022692"/>
    </source>
</evidence>
<evidence type="ECO:0000313" key="9">
    <source>
        <dbReference type="EMBL" id="EES90040.1"/>
    </source>
</evidence>
<dbReference type="AlphaFoldDB" id="C5ZY22"/>
<dbReference type="Pfam" id="PF03567">
    <property type="entry name" value="Sulfotransfer_2"/>
    <property type="match status" value="1"/>
</dbReference>
<evidence type="ECO:0000256" key="4">
    <source>
        <dbReference type="ARBA" id="ARBA00022989"/>
    </source>
</evidence>
<dbReference type="eggNOG" id="COG1216">
    <property type="taxonomic scope" value="Bacteria"/>
</dbReference>
<gene>
    <name evidence="9" type="ORF">HCAN_1332</name>
</gene>
<comment type="subcellular location">
    <subcellularLocation>
        <location evidence="1">Golgi apparatus membrane</location>
        <topology evidence="1">Single-pass type II membrane protein</topology>
    </subcellularLocation>
</comment>
<keyword evidence="6" id="KW-0472">Membrane</keyword>
<evidence type="ECO:0000256" key="1">
    <source>
        <dbReference type="ARBA" id="ARBA00004323"/>
    </source>
</evidence>
<sequence length="445" mass="52618">MFKEFHKKYGCIFIHIPKVAGTSIERVVFESSKWLVGHKKAIDYIKKDKDKFESLFSFAFVRNPFDRTVSAFHYLKGRSCTLGDKRWADIHLKDYENFNDFALALENKTVRDKILSWMHFVPQYRFVCDENRSILVNFIGKFENIEKDFEVVKKQLKINRDLVHANSSSHESYKKYYNEQTYQIISEIYRNDFELFDYDLEYANLFNQSLNDLQKNKINDKKLEIRAMRLRNYKKKHSFFMLKCENESLKNENDLYLNKAHSLETELIQTKNQLDSQIKILESNQNQSNLKIQRLTEANQQLDLKNQQLTQTNSQLNLKTKELDFTLHYGTAKDRIHNHLSYKLGQAMIENSKSLLGYIRMPYVLSYIKDKHKQEQQQYQEAIKKNPNLKLPNLESYPDYKESLKEKECFTYKLGEAFIKANTAGGGGTIIQITPCLLQLCKRSA</sequence>
<dbReference type="HOGENOM" id="CLU_679131_0_0_7"/>
<dbReference type="SUPFAM" id="SSF52540">
    <property type="entry name" value="P-loop containing nucleoside triphosphate hydrolases"/>
    <property type="match status" value="1"/>
</dbReference>
<evidence type="ECO:0000256" key="7">
    <source>
        <dbReference type="ARBA" id="ARBA00023180"/>
    </source>
</evidence>
<accession>C5ZY22</accession>
<feature type="coiled-coil region" evidence="8">
    <location>
        <begin position="246"/>
        <end position="319"/>
    </location>
</feature>
<evidence type="ECO:0000256" key="6">
    <source>
        <dbReference type="ARBA" id="ARBA00023136"/>
    </source>
</evidence>
<evidence type="ECO:0008006" key="11">
    <source>
        <dbReference type="Google" id="ProtNLM"/>
    </source>
</evidence>
<protein>
    <recommendedName>
        <fullName evidence="11">Sulfotransferase family protein</fullName>
    </recommendedName>
</protein>
<dbReference type="InterPro" id="IPR018011">
    <property type="entry name" value="Carb_sulfotrans_8-10"/>
</dbReference>
<dbReference type="GO" id="GO:0016051">
    <property type="term" value="P:carbohydrate biosynthetic process"/>
    <property type="evidence" value="ECO:0007669"/>
    <property type="project" value="InterPro"/>
</dbReference>
<dbReference type="RefSeq" id="WP_006656951.1">
    <property type="nucleotide sequence ID" value="NZ_CM000776.2"/>
</dbReference>
<keyword evidence="3" id="KW-0812">Transmembrane</keyword>
<dbReference type="GO" id="GO:0016020">
    <property type="term" value="C:membrane"/>
    <property type="evidence" value="ECO:0007669"/>
    <property type="project" value="InterPro"/>
</dbReference>
<keyword evidence="4" id="KW-1133">Transmembrane helix</keyword>
<name>C5ZY22_9HELI</name>
<dbReference type="Gene3D" id="3.40.50.300">
    <property type="entry name" value="P-loop containing nucleotide triphosphate hydrolases"/>
    <property type="match status" value="1"/>
</dbReference>
<dbReference type="Proteomes" id="UP000007032">
    <property type="component" value="Chromosome"/>
</dbReference>
<dbReference type="InterPro" id="IPR027417">
    <property type="entry name" value="P-loop_NTPase"/>
</dbReference>
<keyword evidence="7" id="KW-0325">Glycoprotein</keyword>
<organism evidence="9 10">
    <name type="scientific">Helicobacter canadensis MIT 98-5491</name>
    <dbReference type="NCBI Taxonomy" id="537970"/>
    <lineage>
        <taxon>Bacteria</taxon>
        <taxon>Pseudomonadati</taxon>
        <taxon>Campylobacterota</taxon>
        <taxon>Epsilonproteobacteria</taxon>
        <taxon>Campylobacterales</taxon>
        <taxon>Helicobacteraceae</taxon>
        <taxon>Helicobacter</taxon>
    </lineage>
</organism>